<dbReference type="KEGG" id="vff:VITFI_CDS2749"/>
<evidence type="ECO:0000313" key="8">
    <source>
        <dbReference type="Proteomes" id="UP000199729"/>
    </source>
</evidence>
<evidence type="ECO:0000256" key="3">
    <source>
        <dbReference type="ARBA" id="ARBA00022692"/>
    </source>
</evidence>
<organism evidence="7 8">
    <name type="scientific">Vitreoscilla filiformis</name>
    <dbReference type="NCBI Taxonomy" id="63"/>
    <lineage>
        <taxon>Bacteria</taxon>
        <taxon>Pseudomonadati</taxon>
        <taxon>Pseudomonadota</taxon>
        <taxon>Betaproteobacteria</taxon>
        <taxon>Neisseriales</taxon>
        <taxon>Neisseriaceae</taxon>
        <taxon>Vitreoscilla</taxon>
    </lineage>
</organism>
<feature type="transmembrane region" description="Helical" evidence="6">
    <location>
        <begin position="27"/>
        <end position="45"/>
    </location>
</feature>
<sequence>MVAPLAHRLDWEGHCMKTVRRLLYRDVVWSVVFVALAFLSLFFFIDFLDALEKVGRRGQSVWLAALYTLLEVPGRLYELMPIAVLIGTIYAMARLAQSSEFTILRTGGLGPGRALSLLLNLGLVMSAFTFVTGEYVTPWAEQSANSLRTRLEGGSDLGQIGAWLREHRQTPQGVRVFTLNVRGVQADGKLQDIHIFEHDAQGLLHSRLEAASGRLVPTPGEAADHAHTWQLRDVRVTRWPLGAATGEAPLRNEHHAELAWPTTLSANVVEAAVSSIDSMSTLDLWRYSRHLNRQEQTAQRYELQFWRRVLYPFACIVMMALALPFAYLHARAGGVSLKVFGGIMLGISFVLLNNVAGHLGLLNNWTPWLAASAPSALYLGLSLAAFGWLVRYR</sequence>
<protein>
    <submittedName>
        <fullName evidence="7">LPS export ABC transporter permease LptG</fullName>
    </submittedName>
</protein>
<evidence type="ECO:0000256" key="5">
    <source>
        <dbReference type="ARBA" id="ARBA00023136"/>
    </source>
</evidence>
<dbReference type="NCBIfam" id="TIGR04408">
    <property type="entry name" value="LptG_lptG"/>
    <property type="match status" value="1"/>
</dbReference>
<feature type="transmembrane region" description="Helical" evidence="6">
    <location>
        <begin position="368"/>
        <end position="390"/>
    </location>
</feature>
<evidence type="ECO:0000256" key="6">
    <source>
        <dbReference type="SAM" id="Phobius"/>
    </source>
</evidence>
<keyword evidence="5 6" id="KW-0472">Membrane</keyword>
<feature type="transmembrane region" description="Helical" evidence="6">
    <location>
        <begin position="335"/>
        <end position="356"/>
    </location>
</feature>
<dbReference type="EMBL" id="CP022423">
    <property type="protein sequence ID" value="ASM78526.1"/>
    <property type="molecule type" value="Genomic_DNA"/>
</dbReference>
<feature type="transmembrane region" description="Helical" evidence="6">
    <location>
        <begin position="76"/>
        <end position="93"/>
    </location>
</feature>
<keyword evidence="3 6" id="KW-0812">Transmembrane</keyword>
<keyword evidence="2" id="KW-1003">Cell membrane</keyword>
<proteinExistence type="predicted"/>
<dbReference type="InterPro" id="IPR005495">
    <property type="entry name" value="LptG/LptF_permease"/>
</dbReference>
<keyword evidence="8" id="KW-1185">Reference proteome</keyword>
<evidence type="ECO:0000256" key="2">
    <source>
        <dbReference type="ARBA" id="ARBA00022475"/>
    </source>
</evidence>
<dbReference type="PANTHER" id="PTHR33529">
    <property type="entry name" value="SLR0882 PROTEIN-RELATED"/>
    <property type="match status" value="1"/>
</dbReference>
<dbReference type="Pfam" id="PF03739">
    <property type="entry name" value="LptF_LptG"/>
    <property type="match status" value="1"/>
</dbReference>
<reference evidence="7 8" key="1">
    <citation type="submission" date="2017-07" db="EMBL/GenBank/DDBJ databases">
        <title>Complete Genome Sequence of the cosmetic ferment Vitreoscilla filiformis (ATCC15551).</title>
        <authorList>
            <person name="Contreras S."/>
            <person name="Sagory-Zalkind P."/>
            <person name="Blanquart H."/>
            <person name="Iltis A."/>
            <person name="Morand S.C."/>
        </authorList>
    </citation>
    <scope>NUCLEOTIDE SEQUENCE [LARGE SCALE GENOMIC DNA]</scope>
    <source>
        <strain evidence="7 8">ATCC 15551</strain>
    </source>
</reference>
<evidence type="ECO:0000256" key="1">
    <source>
        <dbReference type="ARBA" id="ARBA00004651"/>
    </source>
</evidence>
<dbReference type="PANTHER" id="PTHR33529:SF2">
    <property type="entry name" value="LIPOPOLYSACCHARIDE EXPORT SYSTEM PERMEASE PROTEIN LPTG"/>
    <property type="match status" value="1"/>
</dbReference>
<dbReference type="GO" id="GO:0015920">
    <property type="term" value="P:lipopolysaccharide transport"/>
    <property type="evidence" value="ECO:0007669"/>
    <property type="project" value="TreeGrafter"/>
</dbReference>
<evidence type="ECO:0000313" key="7">
    <source>
        <dbReference type="EMBL" id="ASM78526.1"/>
    </source>
</evidence>
<accession>A0A221KHN2</accession>
<gene>
    <name evidence="7" type="ORF">VITFI_CDS2749</name>
</gene>
<dbReference type="Proteomes" id="UP000199729">
    <property type="component" value="Chromosome"/>
</dbReference>
<dbReference type="InterPro" id="IPR030923">
    <property type="entry name" value="LptG"/>
</dbReference>
<comment type="subcellular location">
    <subcellularLocation>
        <location evidence="1">Cell membrane</location>
        <topology evidence="1">Multi-pass membrane protein</topology>
    </subcellularLocation>
</comment>
<feature type="transmembrane region" description="Helical" evidence="6">
    <location>
        <begin position="114"/>
        <end position="133"/>
    </location>
</feature>
<evidence type="ECO:0000256" key="4">
    <source>
        <dbReference type="ARBA" id="ARBA00022989"/>
    </source>
</evidence>
<dbReference type="GO" id="GO:0043190">
    <property type="term" value="C:ATP-binding cassette (ABC) transporter complex"/>
    <property type="evidence" value="ECO:0007669"/>
    <property type="project" value="InterPro"/>
</dbReference>
<keyword evidence="4 6" id="KW-1133">Transmembrane helix</keyword>
<feature type="transmembrane region" description="Helical" evidence="6">
    <location>
        <begin position="309"/>
        <end position="328"/>
    </location>
</feature>
<dbReference type="GO" id="GO:0055085">
    <property type="term" value="P:transmembrane transport"/>
    <property type="evidence" value="ECO:0007669"/>
    <property type="project" value="InterPro"/>
</dbReference>
<dbReference type="AlphaFoldDB" id="A0A221KHN2"/>
<name>A0A221KHN2_VITFI</name>